<dbReference type="Pfam" id="PF02556">
    <property type="entry name" value="SecB"/>
    <property type="match status" value="1"/>
</dbReference>
<dbReference type="AlphaFoldDB" id="W6TEC2"/>
<dbReference type="SUPFAM" id="SSF54611">
    <property type="entry name" value="SecB-like"/>
    <property type="match status" value="1"/>
</dbReference>
<evidence type="ECO:0000256" key="1">
    <source>
        <dbReference type="ARBA" id="ARBA00009990"/>
    </source>
</evidence>
<keyword evidence="8" id="KW-1185">Reference proteome</keyword>
<feature type="compositionally biased region" description="Polar residues" evidence="6">
    <location>
        <begin position="1"/>
        <end position="18"/>
    </location>
</feature>
<keyword evidence="5" id="KW-0143">Chaperone</keyword>
<dbReference type="RefSeq" id="WP_021826911.1">
    <property type="nucleotide sequence ID" value="NZ_AWTR02000053.1"/>
</dbReference>
<dbReference type="Gene3D" id="3.10.420.10">
    <property type="entry name" value="SecB-like"/>
    <property type="match status" value="1"/>
</dbReference>
<evidence type="ECO:0000313" key="8">
    <source>
        <dbReference type="Proteomes" id="UP000019112"/>
    </source>
</evidence>
<dbReference type="GO" id="GO:0051082">
    <property type="term" value="F:unfolded protein binding"/>
    <property type="evidence" value="ECO:0007669"/>
    <property type="project" value="InterPro"/>
</dbReference>
<evidence type="ECO:0000256" key="4">
    <source>
        <dbReference type="ARBA" id="ARBA00023010"/>
    </source>
</evidence>
<dbReference type="OrthoDB" id="9795145at2"/>
<feature type="region of interest" description="Disordered" evidence="6">
    <location>
        <begin position="1"/>
        <end position="22"/>
    </location>
</feature>
<sequence length="170" mass="18966">MQQNFQDPLFSGKTSSSFDGEEAVESGDSVDLDLVFQHIVDCSVECPSPFVLSEQDGKEPETQVSVDVAAEGEGEHFQVVIGIRVEMVKDQKPACIIELKYAGYFLIKNASKDMYPFLLYVNCPNILWPSVRNWIRVVTLECGLPGLQLGSIDFTDILRKKIKDSQQSEA</sequence>
<dbReference type="PRINTS" id="PR01594">
    <property type="entry name" value="SECBCHAPRONE"/>
</dbReference>
<dbReference type="EMBL" id="AWTR02000053">
    <property type="protein sequence ID" value="ETZ07301.1"/>
    <property type="molecule type" value="Genomic_DNA"/>
</dbReference>
<evidence type="ECO:0000313" key="7">
    <source>
        <dbReference type="EMBL" id="ETZ07301.1"/>
    </source>
</evidence>
<name>W6TEC2_HOLOB</name>
<dbReference type="eggNOG" id="COG1952">
    <property type="taxonomic scope" value="Bacteria"/>
</dbReference>
<evidence type="ECO:0000256" key="6">
    <source>
        <dbReference type="SAM" id="MobiDB-lite"/>
    </source>
</evidence>
<evidence type="ECO:0000256" key="5">
    <source>
        <dbReference type="ARBA" id="ARBA00023186"/>
    </source>
</evidence>
<dbReference type="GO" id="GO:0051262">
    <property type="term" value="P:protein tetramerization"/>
    <property type="evidence" value="ECO:0007669"/>
    <property type="project" value="InterPro"/>
</dbReference>
<evidence type="ECO:0000256" key="2">
    <source>
        <dbReference type="ARBA" id="ARBA00022448"/>
    </source>
</evidence>
<accession>W6TEC2</accession>
<organism evidence="7 8">
    <name type="scientific">Holospora obtusa F1</name>
    <dbReference type="NCBI Taxonomy" id="1399147"/>
    <lineage>
        <taxon>Bacteria</taxon>
        <taxon>Pseudomonadati</taxon>
        <taxon>Pseudomonadota</taxon>
        <taxon>Alphaproteobacteria</taxon>
        <taxon>Holosporales</taxon>
        <taxon>Holosporaceae</taxon>
        <taxon>Holospora</taxon>
    </lineage>
</organism>
<gene>
    <name evidence="7" type="ORF">P618_200509</name>
</gene>
<comment type="similarity">
    <text evidence="1">Belongs to the SecB family.</text>
</comment>
<dbReference type="STRING" id="1399147.P618_200509"/>
<evidence type="ECO:0000256" key="3">
    <source>
        <dbReference type="ARBA" id="ARBA00022927"/>
    </source>
</evidence>
<dbReference type="InterPro" id="IPR035958">
    <property type="entry name" value="SecB-like_sf"/>
</dbReference>
<dbReference type="Proteomes" id="UP000019112">
    <property type="component" value="Unassembled WGS sequence"/>
</dbReference>
<dbReference type="PANTHER" id="PTHR36918:SF1">
    <property type="entry name" value="PROTEIN-EXPORT PROTEIN SECB"/>
    <property type="match status" value="1"/>
</dbReference>
<comment type="caution">
    <text evidence="7">The sequence shown here is derived from an EMBL/GenBank/DDBJ whole genome shotgun (WGS) entry which is preliminary data.</text>
</comment>
<protein>
    <submittedName>
        <fullName evidence="7">Protein-export protein SecB</fullName>
    </submittedName>
</protein>
<keyword evidence="4" id="KW-0811">Translocation</keyword>
<keyword evidence="2" id="KW-0813">Transport</keyword>
<dbReference type="GO" id="GO:0015031">
    <property type="term" value="P:protein transport"/>
    <property type="evidence" value="ECO:0007669"/>
    <property type="project" value="UniProtKB-KW"/>
</dbReference>
<proteinExistence type="inferred from homology"/>
<reference evidence="7 8" key="1">
    <citation type="journal article" date="2014" name="FEMS Microbiol. Lett.">
        <title>Draft genome sequences of three Holospora species (Holospora obtusa, Holospora undulata, and Holospora elegans), endonuclear symbiotic bacteria of the ciliate Paramecium caudatum.</title>
        <authorList>
            <person name="Dohra H."/>
            <person name="Tanaka K."/>
            <person name="Suzuki T."/>
            <person name="Fujishima M."/>
            <person name="Suzuki H."/>
        </authorList>
    </citation>
    <scope>NUCLEOTIDE SEQUENCE [LARGE SCALE GENOMIC DNA]</scope>
    <source>
        <strain evidence="7 8">F1</strain>
    </source>
</reference>
<dbReference type="InterPro" id="IPR003708">
    <property type="entry name" value="SecB"/>
</dbReference>
<dbReference type="PANTHER" id="PTHR36918">
    <property type="match status" value="1"/>
</dbReference>
<keyword evidence="3" id="KW-0653">Protein transport</keyword>